<dbReference type="PROSITE" id="PS50931">
    <property type="entry name" value="HTH_LYSR"/>
    <property type="match status" value="1"/>
</dbReference>
<proteinExistence type="inferred from homology"/>
<comment type="similarity">
    <text evidence="1">Belongs to the LysR transcriptional regulatory family.</text>
</comment>
<evidence type="ECO:0000256" key="1">
    <source>
        <dbReference type="ARBA" id="ARBA00009437"/>
    </source>
</evidence>
<dbReference type="Pfam" id="PF03466">
    <property type="entry name" value="LysR_substrate"/>
    <property type="match status" value="1"/>
</dbReference>
<evidence type="ECO:0000256" key="4">
    <source>
        <dbReference type="ARBA" id="ARBA00023163"/>
    </source>
</evidence>
<evidence type="ECO:0000313" key="6">
    <source>
        <dbReference type="EMBL" id="MFC5405962.1"/>
    </source>
</evidence>
<dbReference type="Pfam" id="PF00126">
    <property type="entry name" value="HTH_1"/>
    <property type="match status" value="1"/>
</dbReference>
<evidence type="ECO:0000256" key="3">
    <source>
        <dbReference type="ARBA" id="ARBA00023125"/>
    </source>
</evidence>
<dbReference type="EMBL" id="JBHSMI010000052">
    <property type="protein sequence ID" value="MFC5405962.1"/>
    <property type="molecule type" value="Genomic_DNA"/>
</dbReference>
<comment type="caution">
    <text evidence="6">The sequence shown here is derived from an EMBL/GenBank/DDBJ whole genome shotgun (WGS) entry which is preliminary data.</text>
</comment>
<dbReference type="InterPro" id="IPR000847">
    <property type="entry name" value="LysR_HTH_N"/>
</dbReference>
<organism evidence="6 7">
    <name type="scientific">Cohnella soli</name>
    <dbReference type="NCBI Taxonomy" id="425005"/>
    <lineage>
        <taxon>Bacteria</taxon>
        <taxon>Bacillati</taxon>
        <taxon>Bacillota</taxon>
        <taxon>Bacilli</taxon>
        <taxon>Bacillales</taxon>
        <taxon>Paenibacillaceae</taxon>
        <taxon>Cohnella</taxon>
    </lineage>
</organism>
<accession>A0ABW0I0G9</accession>
<dbReference type="PANTHER" id="PTHR30126">
    <property type="entry name" value="HTH-TYPE TRANSCRIPTIONAL REGULATOR"/>
    <property type="match status" value="1"/>
</dbReference>
<keyword evidence="4" id="KW-0804">Transcription</keyword>
<protein>
    <submittedName>
        <fullName evidence="6">LysR family transcriptional regulator</fullName>
    </submittedName>
</protein>
<name>A0ABW0I0G9_9BACL</name>
<dbReference type="SUPFAM" id="SSF46785">
    <property type="entry name" value="Winged helix' DNA-binding domain"/>
    <property type="match status" value="1"/>
</dbReference>
<keyword evidence="3" id="KW-0238">DNA-binding</keyword>
<dbReference type="InterPro" id="IPR036390">
    <property type="entry name" value="WH_DNA-bd_sf"/>
</dbReference>
<dbReference type="CDD" id="cd08442">
    <property type="entry name" value="PBP2_YofA_SoxR_like"/>
    <property type="match status" value="1"/>
</dbReference>
<feature type="domain" description="HTH lysR-type" evidence="5">
    <location>
        <begin position="1"/>
        <end position="58"/>
    </location>
</feature>
<dbReference type="RefSeq" id="WP_378137717.1">
    <property type="nucleotide sequence ID" value="NZ_JBHSMI010000052.1"/>
</dbReference>
<keyword evidence="2" id="KW-0805">Transcription regulation</keyword>
<dbReference type="InterPro" id="IPR005119">
    <property type="entry name" value="LysR_subst-bd"/>
</dbReference>
<evidence type="ECO:0000313" key="7">
    <source>
        <dbReference type="Proteomes" id="UP001596113"/>
    </source>
</evidence>
<dbReference type="Gene3D" id="3.40.190.290">
    <property type="match status" value="1"/>
</dbReference>
<gene>
    <name evidence="6" type="ORF">ACFPOF_24740</name>
</gene>
<dbReference type="PANTHER" id="PTHR30126:SF40">
    <property type="entry name" value="HTH-TYPE TRANSCRIPTIONAL REGULATOR GLTR"/>
    <property type="match status" value="1"/>
</dbReference>
<dbReference type="InterPro" id="IPR036388">
    <property type="entry name" value="WH-like_DNA-bd_sf"/>
</dbReference>
<dbReference type="Gene3D" id="1.10.10.10">
    <property type="entry name" value="Winged helix-like DNA-binding domain superfamily/Winged helix DNA-binding domain"/>
    <property type="match status" value="1"/>
</dbReference>
<keyword evidence="7" id="KW-1185">Reference proteome</keyword>
<evidence type="ECO:0000259" key="5">
    <source>
        <dbReference type="PROSITE" id="PS50931"/>
    </source>
</evidence>
<dbReference type="Proteomes" id="UP001596113">
    <property type="component" value="Unassembled WGS sequence"/>
</dbReference>
<sequence length="296" mass="31961">MESGELRIFQAVAREGTITKAAEKLGYVQSNVTARIRQLEAELGTPLFHRHNRGMVLSSAGKSLLNYADKIVGLLDEATKAVRWIDKPGGPLAIGSTQTAAAVRLPKLLAAFHREYPEVNLSLMTSHTQQLVDKVLRYELDGAFISSPHIHPELRAVPAFDEQLVIIAPPSVRDLSDALKKPVLVVSAGCSYRDVLEKWLKTTSPDRTATMEFGTIEAIIGSVGAGLGISIMPRSVSDKQEESGVLRTFPLPPGFTNMQTTFVTRKDAAMSRALTAFIAAIPSPTDASGKTAAVTR</sequence>
<dbReference type="SUPFAM" id="SSF53850">
    <property type="entry name" value="Periplasmic binding protein-like II"/>
    <property type="match status" value="1"/>
</dbReference>
<reference evidence="7" key="1">
    <citation type="journal article" date="2019" name="Int. J. Syst. Evol. Microbiol.">
        <title>The Global Catalogue of Microorganisms (GCM) 10K type strain sequencing project: providing services to taxonomists for standard genome sequencing and annotation.</title>
        <authorList>
            <consortium name="The Broad Institute Genomics Platform"/>
            <consortium name="The Broad Institute Genome Sequencing Center for Infectious Disease"/>
            <person name="Wu L."/>
            <person name="Ma J."/>
        </authorList>
    </citation>
    <scope>NUCLEOTIDE SEQUENCE [LARGE SCALE GENOMIC DNA]</scope>
    <source>
        <strain evidence="7">CGMCC 1.18575</strain>
    </source>
</reference>
<evidence type="ECO:0000256" key="2">
    <source>
        <dbReference type="ARBA" id="ARBA00023015"/>
    </source>
</evidence>
<dbReference type="PRINTS" id="PR00039">
    <property type="entry name" value="HTHLYSR"/>
</dbReference>